<name>A0A4Y6UJH4_9PROT</name>
<dbReference type="RefSeq" id="WP_141459551.1">
    <property type="nucleotide sequence ID" value="NZ_CP038141.1"/>
</dbReference>
<dbReference type="PANTHER" id="PTHR15004:SF0">
    <property type="entry name" value="GLUTAMYL-TRNA(GLN) AMIDOTRANSFERASE SUBUNIT C, MITOCHONDRIAL"/>
    <property type="match status" value="1"/>
</dbReference>
<organism evidence="2 3">
    <name type="scientific">Swingsia samuiensis</name>
    <dbReference type="NCBI Taxonomy" id="1293412"/>
    <lineage>
        <taxon>Bacteria</taxon>
        <taxon>Pseudomonadati</taxon>
        <taxon>Pseudomonadota</taxon>
        <taxon>Alphaproteobacteria</taxon>
        <taxon>Acetobacterales</taxon>
        <taxon>Acetobacteraceae</taxon>
        <taxon>Swingsia</taxon>
    </lineage>
</organism>
<dbReference type="EMBL" id="CP038141">
    <property type="protein sequence ID" value="QDH16517.1"/>
    <property type="molecule type" value="Genomic_DNA"/>
</dbReference>
<reference evidence="2 3" key="1">
    <citation type="submission" date="2019-03" db="EMBL/GenBank/DDBJ databases">
        <title>The complete genome sequence of Swingsia samuiensis NBRC107927(T).</title>
        <authorList>
            <person name="Chua K.-O."/>
            <person name="Chan K.-G."/>
            <person name="See-Too W.-S."/>
        </authorList>
    </citation>
    <scope>NUCLEOTIDE SEQUENCE [LARGE SCALE GENOMIC DNA]</scope>
    <source>
        <strain evidence="2 3">AH83</strain>
    </source>
</reference>
<dbReference type="InterPro" id="IPR036113">
    <property type="entry name" value="Asp/Glu-ADT_sf_sub_c"/>
</dbReference>
<evidence type="ECO:0000313" key="3">
    <source>
        <dbReference type="Proteomes" id="UP000316313"/>
    </source>
</evidence>
<comment type="function">
    <text evidence="1">Allows the formation of correctly charged Asn-tRNA(Asn) or Gln-tRNA(Gln) through the transamidation of misacylated Asp-tRNA(Asn) or Glu-tRNA(Gln) in organisms which lack either or both of asparaginyl-tRNA or glutaminyl-tRNA synthetases. The reaction takes place in the presence of glutamine and ATP through an activated phospho-Asp-tRNA(Asn) or phospho-Glu-tRNA(Gln).</text>
</comment>
<dbReference type="HAMAP" id="MF_00122">
    <property type="entry name" value="GatC"/>
    <property type="match status" value="1"/>
</dbReference>
<dbReference type="GO" id="GO:0050566">
    <property type="term" value="F:asparaginyl-tRNA synthase (glutamine-hydrolyzing) activity"/>
    <property type="evidence" value="ECO:0007669"/>
    <property type="project" value="RHEA"/>
</dbReference>
<dbReference type="GO" id="GO:0070681">
    <property type="term" value="P:glutaminyl-tRNAGln biosynthesis via transamidation"/>
    <property type="evidence" value="ECO:0007669"/>
    <property type="project" value="TreeGrafter"/>
</dbReference>
<comment type="catalytic activity">
    <reaction evidence="1">
        <text>L-aspartyl-tRNA(Asn) + L-glutamine + ATP + H2O = L-asparaginyl-tRNA(Asn) + L-glutamate + ADP + phosphate + 2 H(+)</text>
        <dbReference type="Rhea" id="RHEA:14513"/>
        <dbReference type="Rhea" id="RHEA-COMP:9674"/>
        <dbReference type="Rhea" id="RHEA-COMP:9677"/>
        <dbReference type="ChEBI" id="CHEBI:15377"/>
        <dbReference type="ChEBI" id="CHEBI:15378"/>
        <dbReference type="ChEBI" id="CHEBI:29985"/>
        <dbReference type="ChEBI" id="CHEBI:30616"/>
        <dbReference type="ChEBI" id="CHEBI:43474"/>
        <dbReference type="ChEBI" id="CHEBI:58359"/>
        <dbReference type="ChEBI" id="CHEBI:78515"/>
        <dbReference type="ChEBI" id="CHEBI:78516"/>
        <dbReference type="ChEBI" id="CHEBI:456216"/>
    </reaction>
</comment>
<comment type="catalytic activity">
    <reaction evidence="1">
        <text>L-glutamyl-tRNA(Gln) + L-glutamine + ATP + H2O = L-glutaminyl-tRNA(Gln) + L-glutamate + ADP + phosphate + H(+)</text>
        <dbReference type="Rhea" id="RHEA:17521"/>
        <dbReference type="Rhea" id="RHEA-COMP:9681"/>
        <dbReference type="Rhea" id="RHEA-COMP:9684"/>
        <dbReference type="ChEBI" id="CHEBI:15377"/>
        <dbReference type="ChEBI" id="CHEBI:15378"/>
        <dbReference type="ChEBI" id="CHEBI:29985"/>
        <dbReference type="ChEBI" id="CHEBI:30616"/>
        <dbReference type="ChEBI" id="CHEBI:43474"/>
        <dbReference type="ChEBI" id="CHEBI:58359"/>
        <dbReference type="ChEBI" id="CHEBI:78520"/>
        <dbReference type="ChEBI" id="CHEBI:78521"/>
        <dbReference type="ChEBI" id="CHEBI:456216"/>
    </reaction>
</comment>
<keyword evidence="1" id="KW-0648">Protein biosynthesis</keyword>
<dbReference type="GO" id="GO:0050567">
    <property type="term" value="F:glutaminyl-tRNA synthase (glutamine-hydrolyzing) activity"/>
    <property type="evidence" value="ECO:0007669"/>
    <property type="project" value="UniProtKB-UniRule"/>
</dbReference>
<keyword evidence="3" id="KW-1185">Reference proteome</keyword>
<evidence type="ECO:0000256" key="1">
    <source>
        <dbReference type="HAMAP-Rule" id="MF_00122"/>
    </source>
</evidence>
<proteinExistence type="inferred from homology"/>
<dbReference type="Pfam" id="PF02686">
    <property type="entry name" value="GatC"/>
    <property type="match status" value="1"/>
</dbReference>
<dbReference type="AlphaFoldDB" id="A0A4Y6UJH4"/>
<dbReference type="GO" id="GO:0005524">
    <property type="term" value="F:ATP binding"/>
    <property type="evidence" value="ECO:0007669"/>
    <property type="project" value="UniProtKB-KW"/>
</dbReference>
<dbReference type="SUPFAM" id="SSF141000">
    <property type="entry name" value="Glu-tRNAGln amidotransferase C subunit"/>
    <property type="match status" value="1"/>
</dbReference>
<dbReference type="Proteomes" id="UP000316313">
    <property type="component" value="Chromosome"/>
</dbReference>
<sequence>MSLDAKTVTRIARLARIGLKPEEIDALGKDMGSIIDWVEQLNEVDISDVPPMIGTGLAKARLREDAETDGNNREAVLSNAPEREGPFYTVPKVVE</sequence>
<accession>A0A4Y6UJH4</accession>
<dbReference type="GO" id="GO:0016740">
    <property type="term" value="F:transferase activity"/>
    <property type="evidence" value="ECO:0007669"/>
    <property type="project" value="UniProtKB-KW"/>
</dbReference>
<keyword evidence="1" id="KW-0547">Nucleotide-binding</keyword>
<keyword evidence="1" id="KW-0067">ATP-binding</keyword>
<dbReference type="PANTHER" id="PTHR15004">
    <property type="entry name" value="GLUTAMYL-TRNA(GLN) AMIDOTRANSFERASE SUBUNIT C, MITOCHONDRIAL"/>
    <property type="match status" value="1"/>
</dbReference>
<comment type="subunit">
    <text evidence="1">Heterotrimer of A, B and C subunits.</text>
</comment>
<dbReference type="NCBIfam" id="TIGR00135">
    <property type="entry name" value="gatC"/>
    <property type="match status" value="1"/>
</dbReference>
<gene>
    <name evidence="1 2" type="primary">gatC</name>
    <name evidence="2" type="ORF">E3D00_02210</name>
</gene>
<dbReference type="EC" id="6.3.5.-" evidence="1"/>
<dbReference type="OrthoDB" id="9794326at2"/>
<evidence type="ECO:0000313" key="2">
    <source>
        <dbReference type="EMBL" id="QDH16517.1"/>
    </source>
</evidence>
<comment type="similarity">
    <text evidence="1">Belongs to the GatC family.</text>
</comment>
<dbReference type="GO" id="GO:0006450">
    <property type="term" value="P:regulation of translational fidelity"/>
    <property type="evidence" value="ECO:0007669"/>
    <property type="project" value="InterPro"/>
</dbReference>
<dbReference type="GO" id="GO:0006412">
    <property type="term" value="P:translation"/>
    <property type="evidence" value="ECO:0007669"/>
    <property type="project" value="UniProtKB-UniRule"/>
</dbReference>
<protein>
    <recommendedName>
        <fullName evidence="1">Aspartyl/glutamyl-tRNA(Asn/Gln) amidotransferase subunit C</fullName>
        <shortName evidence="1">Asp/Glu-ADT subunit C</shortName>
        <ecNumber evidence="1">6.3.5.-</ecNumber>
    </recommendedName>
</protein>
<dbReference type="GO" id="GO:0030956">
    <property type="term" value="C:glutamyl-tRNA(Gln) amidotransferase complex"/>
    <property type="evidence" value="ECO:0007669"/>
    <property type="project" value="TreeGrafter"/>
</dbReference>
<keyword evidence="2" id="KW-0808">Transferase</keyword>
<keyword evidence="1" id="KW-0436">Ligase</keyword>
<dbReference type="Gene3D" id="1.10.20.60">
    <property type="entry name" value="Glu-tRNAGln amidotransferase C subunit, N-terminal domain"/>
    <property type="match status" value="1"/>
</dbReference>
<dbReference type="KEGG" id="ssam:E3D00_02210"/>
<dbReference type="InterPro" id="IPR003837">
    <property type="entry name" value="GatC"/>
</dbReference>